<keyword evidence="3" id="KW-1185">Reference proteome</keyword>
<comment type="caution">
    <text evidence="2">The sequence shown here is derived from an EMBL/GenBank/DDBJ whole genome shotgun (WGS) entry which is preliminary data.</text>
</comment>
<accession>A0ABW6I6E3</accession>
<evidence type="ECO:0000259" key="1">
    <source>
        <dbReference type="Pfam" id="PF13588"/>
    </source>
</evidence>
<proteinExistence type="predicted"/>
<dbReference type="Pfam" id="PF13588">
    <property type="entry name" value="HSDR_N_2"/>
    <property type="match status" value="1"/>
</dbReference>
<reference evidence="2 3" key="1">
    <citation type="submission" date="2024-06" db="EMBL/GenBank/DDBJ databases">
        <title>Flavobacterium spp. isolated from glacier.</title>
        <authorList>
            <person name="Han D."/>
        </authorList>
    </citation>
    <scope>NUCLEOTIDE SEQUENCE [LARGE SCALE GENOMIC DNA]</scope>
    <source>
        <strain evidence="2 3">ZS1P70</strain>
    </source>
</reference>
<dbReference type="InterPro" id="IPR029464">
    <property type="entry name" value="HSDR_N"/>
</dbReference>
<feature type="domain" description="Type I restriction enzyme R protein N-terminal" evidence="1">
    <location>
        <begin position="32"/>
        <end position="136"/>
    </location>
</feature>
<sequence>MDSKKLKQITNQLKKSFDNWDFNKAINLSKDETQTRDNLIHPFFNILNYSKMDDYSHEYVADMGEKKGRRVDVAITLGKKDPIMLIECKSVNAKLNDNHFRQLNEYCLYTPTAKVGILSNGVVYNFYTINSREKKGLNIKPFFSFDITNYSMAELEILALFNRQTIEINDIIQEAEDVYFLDNFDNSLFKTLIETDDLVKLIFKNMGGQRSSEKTSAQIKNLINSISIKTALDKIIQKEISESNSGIMTTAEEVKAYNVVKTILAMSPKIKNTELERISYRDLKNMFLIIVDGKQTKKNMHNYI</sequence>
<dbReference type="EMBL" id="JBHZPY010000009">
    <property type="protein sequence ID" value="MFE3871846.1"/>
    <property type="molecule type" value="Genomic_DNA"/>
</dbReference>
<gene>
    <name evidence="2" type="ORF">ACFX5F_11500</name>
</gene>
<evidence type="ECO:0000313" key="3">
    <source>
        <dbReference type="Proteomes" id="UP001600107"/>
    </source>
</evidence>
<dbReference type="Proteomes" id="UP001600107">
    <property type="component" value="Unassembled WGS sequence"/>
</dbReference>
<name>A0ABW6I6E3_9FLAO</name>
<evidence type="ECO:0000313" key="2">
    <source>
        <dbReference type="EMBL" id="MFE3871846.1"/>
    </source>
</evidence>
<organism evidence="2 3">
    <name type="scientific">Flavobacterium zhoui</name>
    <dbReference type="NCBI Taxonomy" id="3230414"/>
    <lineage>
        <taxon>Bacteria</taxon>
        <taxon>Pseudomonadati</taxon>
        <taxon>Bacteroidota</taxon>
        <taxon>Flavobacteriia</taxon>
        <taxon>Flavobacteriales</taxon>
        <taxon>Flavobacteriaceae</taxon>
        <taxon>Flavobacterium</taxon>
    </lineage>
</organism>
<protein>
    <submittedName>
        <fullName evidence="2">Type I restriction enzyme HsdR N-terminal domain-containing protein</fullName>
    </submittedName>
</protein>
<dbReference type="RefSeq" id="WP_379852177.1">
    <property type="nucleotide sequence ID" value="NZ_JBHZPY010000009.1"/>
</dbReference>